<evidence type="ECO:0000313" key="7">
    <source>
        <dbReference type="EMBL" id="ERJ94797.1"/>
    </source>
</evidence>
<dbReference type="Pfam" id="PF04542">
    <property type="entry name" value="Sigma70_r2"/>
    <property type="match status" value="1"/>
</dbReference>
<dbReference type="NCBIfam" id="TIGR02937">
    <property type="entry name" value="sigma70-ECF"/>
    <property type="match status" value="1"/>
</dbReference>
<dbReference type="Gene3D" id="1.10.10.10">
    <property type="entry name" value="Winged helix-like DNA-binding domain superfamily/Winged helix DNA-binding domain"/>
    <property type="match status" value="1"/>
</dbReference>
<dbReference type="InterPro" id="IPR036388">
    <property type="entry name" value="WH-like_DNA-bd_sf"/>
</dbReference>
<organism evidence="7 8">
    <name type="scientific">Ruminococcus callidus ATCC 27760</name>
    <dbReference type="NCBI Taxonomy" id="411473"/>
    <lineage>
        <taxon>Bacteria</taxon>
        <taxon>Bacillati</taxon>
        <taxon>Bacillota</taxon>
        <taxon>Clostridia</taxon>
        <taxon>Eubacteriales</taxon>
        <taxon>Oscillospiraceae</taxon>
        <taxon>Ruminococcus</taxon>
    </lineage>
</organism>
<evidence type="ECO:0000313" key="8">
    <source>
        <dbReference type="Proteomes" id="UP000016662"/>
    </source>
</evidence>
<dbReference type="InterPro" id="IPR014284">
    <property type="entry name" value="RNA_pol_sigma-70_dom"/>
</dbReference>
<dbReference type="SUPFAM" id="SSF88946">
    <property type="entry name" value="Sigma2 domain of RNA polymerase sigma factors"/>
    <property type="match status" value="1"/>
</dbReference>
<feature type="domain" description="RNA polymerase sigma-70 region 2" evidence="5">
    <location>
        <begin position="15"/>
        <end position="84"/>
    </location>
</feature>
<dbReference type="PANTHER" id="PTHR43133">
    <property type="entry name" value="RNA POLYMERASE ECF-TYPE SIGMA FACTO"/>
    <property type="match status" value="1"/>
</dbReference>
<dbReference type="InterPro" id="IPR007627">
    <property type="entry name" value="RNA_pol_sigma70_r2"/>
</dbReference>
<dbReference type="RefSeq" id="WP_021683378.1">
    <property type="nucleotide sequence ID" value="NZ_KI260480.1"/>
</dbReference>
<evidence type="ECO:0000256" key="3">
    <source>
        <dbReference type="ARBA" id="ARBA00023082"/>
    </source>
</evidence>
<comment type="similarity">
    <text evidence="1">Belongs to the sigma-70 factor family. ECF subfamily.</text>
</comment>
<dbReference type="eggNOG" id="COG1595">
    <property type="taxonomic scope" value="Bacteria"/>
</dbReference>
<comment type="caution">
    <text evidence="7">The sequence shown here is derived from an EMBL/GenBank/DDBJ whole genome shotgun (WGS) entry which is preliminary data.</text>
</comment>
<dbReference type="PANTHER" id="PTHR43133:SF60">
    <property type="entry name" value="RNA POLYMERASE SIGMA FACTOR SIGV"/>
    <property type="match status" value="1"/>
</dbReference>
<dbReference type="Proteomes" id="UP000016662">
    <property type="component" value="Unassembled WGS sequence"/>
</dbReference>
<dbReference type="GO" id="GO:0003677">
    <property type="term" value="F:DNA binding"/>
    <property type="evidence" value="ECO:0007669"/>
    <property type="project" value="InterPro"/>
</dbReference>
<evidence type="ECO:0000259" key="6">
    <source>
        <dbReference type="Pfam" id="PF08281"/>
    </source>
</evidence>
<evidence type="ECO:0000256" key="1">
    <source>
        <dbReference type="ARBA" id="ARBA00010641"/>
    </source>
</evidence>
<dbReference type="STRING" id="411473.RUMCAL_01881"/>
<dbReference type="HOGENOM" id="CLU_047691_3_2_9"/>
<proteinExistence type="inferred from homology"/>
<dbReference type="AlphaFoldDB" id="U2KR82"/>
<dbReference type="EMBL" id="AWVF01000235">
    <property type="protein sequence ID" value="ERJ94797.1"/>
    <property type="molecule type" value="Genomic_DNA"/>
</dbReference>
<keyword evidence="3" id="KW-0731">Sigma factor</keyword>
<dbReference type="Gene3D" id="1.10.1740.10">
    <property type="match status" value="1"/>
</dbReference>
<dbReference type="PATRIC" id="fig|411473.3.peg.1543"/>
<dbReference type="InterPro" id="IPR013325">
    <property type="entry name" value="RNA_pol_sigma_r2"/>
</dbReference>
<dbReference type="InterPro" id="IPR013324">
    <property type="entry name" value="RNA_pol_sigma_r3/r4-like"/>
</dbReference>
<name>U2KR82_9FIRM</name>
<keyword evidence="2" id="KW-0805">Transcription regulation</keyword>
<feature type="domain" description="RNA polymerase sigma factor 70 region 4 type 2" evidence="6">
    <location>
        <begin position="117"/>
        <end position="169"/>
    </location>
</feature>
<dbReference type="SUPFAM" id="SSF88659">
    <property type="entry name" value="Sigma3 and sigma4 domains of RNA polymerase sigma factors"/>
    <property type="match status" value="1"/>
</dbReference>
<keyword evidence="8" id="KW-1185">Reference proteome</keyword>
<reference evidence="7 8" key="1">
    <citation type="submission" date="2013-07" db="EMBL/GenBank/DDBJ databases">
        <authorList>
            <person name="Weinstock G."/>
            <person name="Sodergren E."/>
            <person name="Wylie T."/>
            <person name="Fulton L."/>
            <person name="Fulton R."/>
            <person name="Fronick C."/>
            <person name="O'Laughlin M."/>
            <person name="Godfrey J."/>
            <person name="Miner T."/>
            <person name="Herter B."/>
            <person name="Appelbaum E."/>
            <person name="Cordes M."/>
            <person name="Lek S."/>
            <person name="Wollam A."/>
            <person name="Pepin K.H."/>
            <person name="Palsikar V.B."/>
            <person name="Mitreva M."/>
            <person name="Wilson R.K."/>
        </authorList>
    </citation>
    <scope>NUCLEOTIDE SEQUENCE [LARGE SCALE GENOMIC DNA]</scope>
    <source>
        <strain evidence="7 8">ATCC 27760</strain>
    </source>
</reference>
<accession>U2KR82</accession>
<dbReference type="GO" id="GO:0006352">
    <property type="term" value="P:DNA-templated transcription initiation"/>
    <property type="evidence" value="ECO:0007669"/>
    <property type="project" value="InterPro"/>
</dbReference>
<keyword evidence="4" id="KW-0804">Transcription</keyword>
<evidence type="ECO:0000256" key="4">
    <source>
        <dbReference type="ARBA" id="ARBA00023163"/>
    </source>
</evidence>
<dbReference type="InterPro" id="IPR039425">
    <property type="entry name" value="RNA_pol_sigma-70-like"/>
</dbReference>
<dbReference type="Pfam" id="PF08281">
    <property type="entry name" value="Sigma70_r4_2"/>
    <property type="match status" value="1"/>
</dbReference>
<dbReference type="InterPro" id="IPR013249">
    <property type="entry name" value="RNA_pol_sigma70_r4_t2"/>
</dbReference>
<dbReference type="GO" id="GO:0016987">
    <property type="term" value="F:sigma factor activity"/>
    <property type="evidence" value="ECO:0007669"/>
    <property type="project" value="UniProtKB-KW"/>
</dbReference>
<evidence type="ECO:0000259" key="5">
    <source>
        <dbReference type="Pfam" id="PF04542"/>
    </source>
</evidence>
<protein>
    <submittedName>
        <fullName evidence="7">Sigma-70 region 2</fullName>
    </submittedName>
</protein>
<sequence>MATHKEKEQEKLKLLYDIYEQPMYRIAYAILHHTEQAEDAVSDAFLRILKNLKKIGDVRSEKTKHYIISIIRSTAINQYRQNQRDSERYTVWDDRILQVPNQKDDMEQLLANIAQEESIAEMLEPLNDLDRQIVLMRCEEELSFREIAERLSMKEAAARKRFERARKAIQQKKGELYDEIRTQLFSV</sequence>
<dbReference type="OrthoDB" id="2613570at2"/>
<evidence type="ECO:0000256" key="2">
    <source>
        <dbReference type="ARBA" id="ARBA00023015"/>
    </source>
</evidence>
<gene>
    <name evidence="7" type="ORF">RUMCAL_01881</name>
</gene>